<reference evidence="1 2" key="1">
    <citation type="submission" date="2016-10" db="EMBL/GenBank/DDBJ databases">
        <authorList>
            <person name="de Groot N.N."/>
        </authorList>
    </citation>
    <scope>NUCLEOTIDE SEQUENCE [LARGE SCALE GENOMIC DNA]</scope>
    <source>
        <strain evidence="1 2">DSM 20117</strain>
    </source>
</reference>
<evidence type="ECO:0000313" key="2">
    <source>
        <dbReference type="Proteomes" id="UP000181917"/>
    </source>
</evidence>
<evidence type="ECO:0000313" key="1">
    <source>
        <dbReference type="EMBL" id="SDR00832.1"/>
    </source>
</evidence>
<keyword evidence="2" id="KW-1185">Reference proteome</keyword>
<organism evidence="1 2">
    <name type="scientific">Crystallibacter crystallopoietes</name>
    <dbReference type="NCBI Taxonomy" id="37928"/>
    <lineage>
        <taxon>Bacteria</taxon>
        <taxon>Bacillati</taxon>
        <taxon>Actinomycetota</taxon>
        <taxon>Actinomycetes</taxon>
        <taxon>Micrococcales</taxon>
        <taxon>Micrococcaceae</taxon>
        <taxon>Crystallibacter</taxon>
    </lineage>
</organism>
<accession>A0A1H1FII8</accession>
<proteinExistence type="predicted"/>
<protein>
    <submittedName>
        <fullName evidence="1">Uncharacterized protein</fullName>
    </submittedName>
</protein>
<dbReference type="EMBL" id="FNKH01000002">
    <property type="protein sequence ID" value="SDR00832.1"/>
    <property type="molecule type" value="Genomic_DNA"/>
</dbReference>
<name>A0A1H1FII8_9MICC</name>
<gene>
    <name evidence="1" type="ORF">SAMN04489742_3474</name>
</gene>
<sequence>MPWDASASLNLSHCDDEVDHRYEQQRAKEDELHNSTAPLRRIVRTCRRCQTPAKFVGPP</sequence>
<dbReference type="AlphaFoldDB" id="A0A1H1FII8"/>
<dbReference type="Proteomes" id="UP000181917">
    <property type="component" value="Unassembled WGS sequence"/>
</dbReference>